<name>A0AAJ0U7U1_9GAMM</name>
<evidence type="ECO:0000313" key="3">
    <source>
        <dbReference type="EMBL" id="MBK1706913.1"/>
    </source>
</evidence>
<keyword evidence="4" id="KW-1185">Reference proteome</keyword>
<reference evidence="3" key="1">
    <citation type="submission" date="2017-08" db="EMBL/GenBank/DDBJ databases">
        <authorList>
            <person name="Imhoff J.F."/>
            <person name="Rahn T."/>
            <person name="Kuenzel S."/>
            <person name="Neulinger S.C."/>
        </authorList>
    </citation>
    <scope>NUCLEOTIDE SEQUENCE</scope>
    <source>
        <strain evidence="3">DSM 11080</strain>
    </source>
</reference>
<dbReference type="Proteomes" id="UP001296776">
    <property type="component" value="Unassembled WGS sequence"/>
</dbReference>
<dbReference type="SUPFAM" id="SSF56300">
    <property type="entry name" value="Metallo-dependent phosphatases"/>
    <property type="match status" value="1"/>
</dbReference>
<proteinExistence type="inferred from homology"/>
<dbReference type="CDD" id="cd00838">
    <property type="entry name" value="MPP_superfamily"/>
    <property type="match status" value="1"/>
</dbReference>
<evidence type="ECO:0000313" key="4">
    <source>
        <dbReference type="Proteomes" id="UP001296776"/>
    </source>
</evidence>
<feature type="domain" description="Calcineurin-like phosphoesterase" evidence="2">
    <location>
        <begin position="1"/>
        <end position="192"/>
    </location>
</feature>
<organism evidence="3 4">
    <name type="scientific">Halochromatium glycolicum</name>
    <dbReference type="NCBI Taxonomy" id="85075"/>
    <lineage>
        <taxon>Bacteria</taxon>
        <taxon>Pseudomonadati</taxon>
        <taxon>Pseudomonadota</taxon>
        <taxon>Gammaproteobacteria</taxon>
        <taxon>Chromatiales</taxon>
        <taxon>Chromatiaceae</taxon>
        <taxon>Halochromatium</taxon>
    </lineage>
</organism>
<dbReference type="AlphaFoldDB" id="A0AAJ0U7U1"/>
<accession>A0AAJ0U7U1</accession>
<gene>
    <name evidence="3" type="ORF">CKO40_20820</name>
</gene>
<comment type="caution">
    <text evidence="3">The sequence shown here is derived from an EMBL/GenBank/DDBJ whole genome shotgun (WGS) entry which is preliminary data.</text>
</comment>
<dbReference type="GO" id="GO:0016791">
    <property type="term" value="F:phosphatase activity"/>
    <property type="evidence" value="ECO:0007669"/>
    <property type="project" value="TreeGrafter"/>
</dbReference>
<dbReference type="InterPro" id="IPR050126">
    <property type="entry name" value="Ap4A_hydrolase"/>
</dbReference>
<dbReference type="EMBL" id="NRSJ01000056">
    <property type="protein sequence ID" value="MBK1706913.1"/>
    <property type="molecule type" value="Genomic_DNA"/>
</dbReference>
<dbReference type="PANTHER" id="PTHR42850">
    <property type="entry name" value="METALLOPHOSPHOESTERASE"/>
    <property type="match status" value="1"/>
</dbReference>
<dbReference type="Gene3D" id="3.60.21.10">
    <property type="match status" value="1"/>
</dbReference>
<dbReference type="GO" id="GO:0005737">
    <property type="term" value="C:cytoplasm"/>
    <property type="evidence" value="ECO:0007669"/>
    <property type="project" value="TreeGrafter"/>
</dbReference>
<dbReference type="RefSeq" id="WP_200348389.1">
    <property type="nucleotide sequence ID" value="NZ_NRSJ01000056.1"/>
</dbReference>
<dbReference type="PANTHER" id="PTHR42850:SF2">
    <property type="entry name" value="BLL5683 PROTEIN"/>
    <property type="match status" value="1"/>
</dbReference>
<dbReference type="InterPro" id="IPR024654">
    <property type="entry name" value="Calcineurin-like_PHP_lpxH"/>
</dbReference>
<dbReference type="InterPro" id="IPR029052">
    <property type="entry name" value="Metallo-depent_PP-like"/>
</dbReference>
<sequence length="279" mass="31860">MKVAVFSDIQANLPALEETIEQIERWRPDLVVMAGDLVNRGPDSGGCLRRFDEMRRDRGWLPVNGNHEEWVLASEHRSVETPGERALWGFTQWAWSQCAADAERLRGWADHLTFHPPESDAWVHVTHGTMAGNRDGITPGRSDESLVGALPEDIALFIAGHTHRPHQRRTQCMLVVNVGSAGSPFDGDPRGSFGRFVWQHGRWQAEIRRFDYDRDQARRDFLNSGFLDQSPLARIVYHEWERAELLIAGWRERYQQAVLAGELDAERSVRDYLQGLGLE</sequence>
<evidence type="ECO:0000256" key="1">
    <source>
        <dbReference type="ARBA" id="ARBA00008950"/>
    </source>
</evidence>
<dbReference type="Pfam" id="PF12850">
    <property type="entry name" value="Metallophos_2"/>
    <property type="match status" value="1"/>
</dbReference>
<evidence type="ECO:0000259" key="2">
    <source>
        <dbReference type="Pfam" id="PF12850"/>
    </source>
</evidence>
<reference evidence="3" key="2">
    <citation type="journal article" date="2020" name="Microorganisms">
        <title>Osmotic Adaptation and Compatible Solute Biosynthesis of Phototrophic Bacteria as Revealed from Genome Analyses.</title>
        <authorList>
            <person name="Imhoff J.F."/>
            <person name="Rahn T."/>
            <person name="Kunzel S."/>
            <person name="Keller A."/>
            <person name="Neulinger S.C."/>
        </authorList>
    </citation>
    <scope>NUCLEOTIDE SEQUENCE</scope>
    <source>
        <strain evidence="3">DSM 11080</strain>
    </source>
</reference>
<comment type="similarity">
    <text evidence="1">Belongs to the metallophosphoesterase superfamily. YfcE family.</text>
</comment>
<protein>
    <submittedName>
        <fullName evidence="3">Metallophosphoesterase</fullName>
    </submittedName>
</protein>